<evidence type="ECO:0000256" key="5">
    <source>
        <dbReference type="ARBA" id="ARBA00022826"/>
    </source>
</evidence>
<keyword evidence="10" id="KW-0407">Ion channel</keyword>
<evidence type="ECO:0000259" key="12">
    <source>
        <dbReference type="Pfam" id="PF22614"/>
    </source>
</evidence>
<keyword evidence="5" id="KW-0631">Potassium channel</keyword>
<dbReference type="Pfam" id="PF22614">
    <property type="entry name" value="Slo-like_RCK"/>
    <property type="match status" value="2"/>
</dbReference>
<protein>
    <submittedName>
        <fullName evidence="14">Calcium-activated potassium channel BK alpha subunit domain-containing protein</fullName>
    </submittedName>
</protein>
<dbReference type="GO" id="GO:0005228">
    <property type="term" value="F:intracellular sodium-activated potassium channel activity"/>
    <property type="evidence" value="ECO:0007669"/>
    <property type="project" value="TreeGrafter"/>
</dbReference>
<evidence type="ECO:0000259" key="11">
    <source>
        <dbReference type="Pfam" id="PF03493"/>
    </source>
</evidence>
<reference evidence="14" key="1">
    <citation type="submission" date="2022-11" db="UniProtKB">
        <authorList>
            <consortium name="WormBaseParasite"/>
        </authorList>
    </citation>
    <scope>IDENTIFICATION</scope>
</reference>
<organism evidence="13 14">
    <name type="scientific">Romanomermis culicivorax</name>
    <name type="common">Nematode worm</name>
    <dbReference type="NCBI Taxonomy" id="13658"/>
    <lineage>
        <taxon>Eukaryota</taxon>
        <taxon>Metazoa</taxon>
        <taxon>Ecdysozoa</taxon>
        <taxon>Nematoda</taxon>
        <taxon>Enoplea</taxon>
        <taxon>Dorylaimia</taxon>
        <taxon>Mermithida</taxon>
        <taxon>Mermithoidea</taxon>
        <taxon>Mermithidae</taxon>
        <taxon>Romanomermis</taxon>
    </lineage>
</organism>
<dbReference type="PANTHER" id="PTHR10027:SF10">
    <property type="entry name" value="SLOWPOKE 2, ISOFORM D"/>
    <property type="match status" value="1"/>
</dbReference>
<accession>A0A915HPL4</accession>
<dbReference type="Proteomes" id="UP000887565">
    <property type="component" value="Unplaced"/>
</dbReference>
<keyword evidence="2" id="KW-0813">Transport</keyword>
<feature type="domain" description="Calcium-activated potassium channel BK alpha subunit" evidence="11">
    <location>
        <begin position="173"/>
        <end position="265"/>
    </location>
</feature>
<evidence type="ECO:0000256" key="3">
    <source>
        <dbReference type="ARBA" id="ARBA00022538"/>
    </source>
</evidence>
<evidence type="ECO:0000256" key="1">
    <source>
        <dbReference type="ARBA" id="ARBA00004141"/>
    </source>
</evidence>
<evidence type="ECO:0000256" key="8">
    <source>
        <dbReference type="ARBA" id="ARBA00023065"/>
    </source>
</evidence>
<evidence type="ECO:0000256" key="6">
    <source>
        <dbReference type="ARBA" id="ARBA00022958"/>
    </source>
</evidence>
<dbReference type="PANTHER" id="PTHR10027">
    <property type="entry name" value="CALCIUM-ACTIVATED POTASSIUM CHANNEL ALPHA CHAIN"/>
    <property type="match status" value="1"/>
</dbReference>
<proteinExistence type="predicted"/>
<keyword evidence="3" id="KW-0633">Potassium transport</keyword>
<evidence type="ECO:0000313" key="14">
    <source>
        <dbReference type="WBParaSite" id="nRc.2.0.1.t03292-RA"/>
    </source>
</evidence>
<keyword evidence="4" id="KW-0812">Transmembrane</keyword>
<evidence type="ECO:0000256" key="10">
    <source>
        <dbReference type="ARBA" id="ARBA00023303"/>
    </source>
</evidence>
<evidence type="ECO:0000313" key="13">
    <source>
        <dbReference type="Proteomes" id="UP000887565"/>
    </source>
</evidence>
<evidence type="ECO:0000256" key="9">
    <source>
        <dbReference type="ARBA" id="ARBA00023136"/>
    </source>
</evidence>
<dbReference type="GO" id="GO:0015271">
    <property type="term" value="F:outward rectifier potassium channel activity"/>
    <property type="evidence" value="ECO:0007669"/>
    <property type="project" value="TreeGrafter"/>
</dbReference>
<dbReference type="InterPro" id="IPR047871">
    <property type="entry name" value="K_chnl_Slo-like"/>
</dbReference>
<evidence type="ECO:0000256" key="7">
    <source>
        <dbReference type="ARBA" id="ARBA00022989"/>
    </source>
</evidence>
<dbReference type="WBParaSite" id="nRc.2.0.1.t03292-RA">
    <property type="protein sequence ID" value="nRc.2.0.1.t03292-RA"/>
    <property type="gene ID" value="nRc.2.0.1.g03292"/>
</dbReference>
<dbReference type="GO" id="GO:0005886">
    <property type="term" value="C:plasma membrane"/>
    <property type="evidence" value="ECO:0007669"/>
    <property type="project" value="TreeGrafter"/>
</dbReference>
<dbReference type="OMA" id="HIQRGSH"/>
<keyword evidence="9" id="KW-0472">Membrane</keyword>
<keyword evidence="8" id="KW-0406">Ion transport</keyword>
<comment type="subcellular location">
    <subcellularLocation>
        <location evidence="1">Membrane</location>
        <topology evidence="1">Multi-pass membrane protein</topology>
    </subcellularLocation>
</comment>
<name>A0A915HPL4_ROMCU</name>
<sequence>VEQLALTFIERQKSGGEYSLRRAKAENHVVVVSTTLRYEAIYDFLNEFYAHPLLQVYSLLFEFYKLQDYFVLLLSPNELDDSMRTLLQVPVWTQRVIYMKGAALKDADLERVRLAEAEACFLLASRNEPDKNAADQHTILRSWAVRDYAPKCKQFVQIFRPENKMHVKHAEFVVCEDEFKYTLLACNCICPGISTLITLLLHTSRGQEGQRSNEPWHRLYGRHSGNEIYHVKLSRSKLFKEFIGKSFTYASFQAHRKYGVGLLGIGKDKVGLDIQLNPGPKRILRGTDTCYYMSITQEEQMTLTENAKKRKRRVDQVVSNEEGLSELLCACAHCPNVRADQYRWRNPAIILAADHASNGLYNFIIPLRAHYRNSHKLHPIILLLEEPPPLDFLDCLSYFPMIYWMLGNIESIDNLIRAGITLSQYVVVANKDNSRSRCQQDDYLADSGTMVCVQKMIRFFPQIRIITELLHTTNMRFMQFNAKDAYALYQSKIEKAYVKEYVIQFIRLLLGIDHTSKSGYLDRYEVDDGDQSIKTYGQLYEKVCFQDGDVPIGIYRTTRTDTSDFTTDDVNS</sequence>
<keyword evidence="6" id="KW-0630">Potassium</keyword>
<evidence type="ECO:0000256" key="2">
    <source>
        <dbReference type="ARBA" id="ARBA00022448"/>
    </source>
</evidence>
<dbReference type="FunFam" id="3.40.50.720:FF:000034">
    <property type="entry name" value="Potassium channel subfamily T member 1"/>
    <property type="match status" value="1"/>
</dbReference>
<keyword evidence="13" id="KW-1185">Reference proteome</keyword>
<dbReference type="Pfam" id="PF03493">
    <property type="entry name" value="BK_channel_a"/>
    <property type="match status" value="1"/>
</dbReference>
<evidence type="ECO:0000256" key="4">
    <source>
        <dbReference type="ARBA" id="ARBA00022692"/>
    </source>
</evidence>
<keyword evidence="7" id="KW-1133">Transmembrane helix</keyword>
<dbReference type="InterPro" id="IPR003929">
    <property type="entry name" value="K_chnl_BK_asu"/>
</dbReference>
<dbReference type="Gene3D" id="3.40.50.720">
    <property type="entry name" value="NAD(P)-binding Rossmann-like Domain"/>
    <property type="match status" value="1"/>
</dbReference>
<dbReference type="AlphaFoldDB" id="A0A915HPL4"/>
<feature type="domain" description="RCK N-terminal" evidence="12">
    <location>
        <begin position="25"/>
        <end position="156"/>
    </location>
</feature>
<dbReference type="InterPro" id="IPR003148">
    <property type="entry name" value="RCK_N"/>
</dbReference>
<feature type="domain" description="RCK N-terminal" evidence="12">
    <location>
        <begin position="346"/>
        <end position="467"/>
    </location>
</feature>
<dbReference type="FunFam" id="3.40.50.720:FF:000011">
    <property type="entry name" value="Potassium channel subfamily T member 1"/>
    <property type="match status" value="1"/>
</dbReference>